<organism evidence="12 13">
    <name type="scientific">Erwinia phage vB_EamM_Joad</name>
    <dbReference type="NCBI Taxonomy" id="2026081"/>
    <lineage>
        <taxon>Viruses</taxon>
        <taxon>Duplodnaviria</taxon>
        <taxon>Heunggongvirae</taxon>
        <taxon>Uroviricota</taxon>
        <taxon>Caudoviricetes</taxon>
        <taxon>Chimalliviridae</taxon>
        <taxon>Risingsunvirus</taxon>
        <taxon>Risingsunvirus risingsun</taxon>
    </lineage>
</organism>
<keyword evidence="6 10" id="KW-0418">Kinase</keyword>
<dbReference type="Proteomes" id="UP000222624">
    <property type="component" value="Genome"/>
</dbReference>
<reference evidence="13" key="1">
    <citation type="submission" date="2017-07" db="EMBL/GenBank/DDBJ databases">
        <authorList>
            <person name="Bickmore M.X."/>
            <person name="Vaden K."/>
            <person name="Brady T.S."/>
            <person name="Tateoka O.B."/>
            <person name="Carter J.L."/>
            <person name="Pape J.A."/>
            <person name="Robinson D.M."/>
            <person name="Russell K.A."/>
            <person name="Staley L.A."/>
            <person name="Stettler J.M."/>
            <person name="Townsend M.H."/>
            <person name="Wienclaw T."/>
            <person name="Williamson T.L."/>
            <person name="Kruger J.L."/>
            <person name="Berg J.A."/>
            <person name="Sharma R."/>
            <person name="Payne A.M."/>
            <person name="Fajardo C.P."/>
            <person name="Breakwell D.P."/>
            <person name="Hope S."/>
            <person name="Grose J.H."/>
        </authorList>
    </citation>
    <scope>NUCLEOTIDE SEQUENCE [LARGE SCALE GENOMIC DNA]</scope>
</reference>
<evidence type="ECO:0000256" key="10">
    <source>
        <dbReference type="RuleBase" id="RU000544"/>
    </source>
</evidence>
<dbReference type="GO" id="GO:0005524">
    <property type="term" value="F:ATP binding"/>
    <property type="evidence" value="ECO:0007669"/>
    <property type="project" value="UniProtKB-KW"/>
</dbReference>
<dbReference type="EC" id="2.7.1.21" evidence="2 10"/>
<accession>A0A223LI68</accession>
<keyword evidence="5 10" id="KW-0547">Nucleotide-binding</keyword>
<evidence type="ECO:0000256" key="9">
    <source>
        <dbReference type="PIRSR" id="PIRSR035805-2"/>
    </source>
</evidence>
<evidence type="ECO:0000256" key="1">
    <source>
        <dbReference type="ARBA" id="ARBA00007587"/>
    </source>
</evidence>
<evidence type="ECO:0000313" key="12">
    <source>
        <dbReference type="EMBL" id="ASU03721.1"/>
    </source>
</evidence>
<evidence type="ECO:0000256" key="6">
    <source>
        <dbReference type="ARBA" id="ARBA00022777"/>
    </source>
</evidence>
<dbReference type="Gene3D" id="3.30.60.20">
    <property type="match status" value="1"/>
</dbReference>
<dbReference type="PANTHER" id="PTHR11441:SF0">
    <property type="entry name" value="THYMIDINE KINASE, CYTOSOLIC"/>
    <property type="match status" value="1"/>
</dbReference>
<evidence type="ECO:0000256" key="4">
    <source>
        <dbReference type="ARBA" id="ARBA00022679"/>
    </source>
</evidence>
<proteinExistence type="inferred from homology"/>
<evidence type="ECO:0000256" key="7">
    <source>
        <dbReference type="ARBA" id="ARBA00022840"/>
    </source>
</evidence>
<keyword evidence="3 10" id="KW-0237">DNA synthesis</keyword>
<gene>
    <name evidence="12" type="ORF">JOAD_194</name>
</gene>
<evidence type="ECO:0000256" key="5">
    <source>
        <dbReference type="ARBA" id="ARBA00022741"/>
    </source>
</evidence>
<dbReference type="SUPFAM" id="SSF57716">
    <property type="entry name" value="Glucocorticoid receptor-like (DNA-binding domain)"/>
    <property type="match status" value="1"/>
</dbReference>
<keyword evidence="4 10" id="KW-0808">Transferase</keyword>
<feature type="binding site" evidence="9">
    <location>
        <begin position="173"/>
        <end position="176"/>
    </location>
    <ligand>
        <name>substrate</name>
    </ligand>
</feature>
<feature type="active site" description="Proton acceptor" evidence="8">
    <location>
        <position position="91"/>
    </location>
</feature>
<keyword evidence="7 10" id="KW-0067">ATP-binding</keyword>
<dbReference type="Pfam" id="PF00265">
    <property type="entry name" value="TK"/>
    <property type="match status" value="1"/>
</dbReference>
<evidence type="ECO:0000256" key="3">
    <source>
        <dbReference type="ARBA" id="ARBA00022634"/>
    </source>
</evidence>
<dbReference type="NCBIfam" id="NF003300">
    <property type="entry name" value="PRK04296.1-5"/>
    <property type="match status" value="1"/>
</dbReference>
<evidence type="ECO:0000256" key="11">
    <source>
        <dbReference type="RuleBase" id="RU004165"/>
    </source>
</evidence>
<dbReference type="EMBL" id="MF459647">
    <property type="protein sequence ID" value="ASU03721.1"/>
    <property type="molecule type" value="Genomic_DNA"/>
</dbReference>
<evidence type="ECO:0000313" key="13">
    <source>
        <dbReference type="Proteomes" id="UP000222624"/>
    </source>
</evidence>
<dbReference type="InterPro" id="IPR027417">
    <property type="entry name" value="P-loop_NTPase"/>
</dbReference>
<dbReference type="Gene3D" id="3.40.50.300">
    <property type="entry name" value="P-loop containing nucleotide triphosphate hydrolases"/>
    <property type="match status" value="1"/>
</dbReference>
<dbReference type="PIRSF" id="PIRSF035805">
    <property type="entry name" value="TK_cell"/>
    <property type="match status" value="1"/>
</dbReference>
<dbReference type="InterPro" id="IPR001267">
    <property type="entry name" value="Thymidine_kinase"/>
</dbReference>
<dbReference type="GO" id="GO:0004797">
    <property type="term" value="F:thymidine kinase activity"/>
    <property type="evidence" value="ECO:0007669"/>
    <property type="project" value="UniProtKB-EC"/>
</dbReference>
<dbReference type="SUPFAM" id="SSF52540">
    <property type="entry name" value="P-loop containing nucleoside triphosphate hydrolases"/>
    <property type="match status" value="1"/>
</dbReference>
<dbReference type="HAMAP" id="MF_00124">
    <property type="entry name" value="Thymidine_kinase"/>
    <property type="match status" value="1"/>
</dbReference>
<evidence type="ECO:0000256" key="2">
    <source>
        <dbReference type="ARBA" id="ARBA00012118"/>
    </source>
</evidence>
<comment type="catalytic activity">
    <reaction evidence="10">
        <text>thymidine + ATP = dTMP + ADP + H(+)</text>
        <dbReference type="Rhea" id="RHEA:19129"/>
        <dbReference type="ChEBI" id="CHEBI:15378"/>
        <dbReference type="ChEBI" id="CHEBI:17748"/>
        <dbReference type="ChEBI" id="CHEBI:30616"/>
        <dbReference type="ChEBI" id="CHEBI:63528"/>
        <dbReference type="ChEBI" id="CHEBI:456216"/>
        <dbReference type="EC" id="2.7.1.21"/>
    </reaction>
</comment>
<evidence type="ECO:0000256" key="8">
    <source>
        <dbReference type="PIRSR" id="PIRSR035805-1"/>
    </source>
</evidence>
<comment type="similarity">
    <text evidence="1 11">Belongs to the thymidine kinase family.</text>
</comment>
<dbReference type="GO" id="GO:0046104">
    <property type="term" value="P:thymidine metabolic process"/>
    <property type="evidence" value="ECO:0007669"/>
    <property type="project" value="TreeGrafter"/>
</dbReference>
<feature type="binding site" evidence="9">
    <location>
        <position position="181"/>
    </location>
    <ligand>
        <name>substrate</name>
    </ligand>
</feature>
<dbReference type="GO" id="GO:0071897">
    <property type="term" value="P:DNA biosynthetic process"/>
    <property type="evidence" value="ECO:0007669"/>
    <property type="project" value="UniProtKB-KW"/>
</dbReference>
<dbReference type="PANTHER" id="PTHR11441">
    <property type="entry name" value="THYMIDINE KINASE"/>
    <property type="match status" value="1"/>
</dbReference>
<protein>
    <recommendedName>
        <fullName evidence="2 10">Thymidine kinase</fullName>
        <ecNumber evidence="2 10">2.7.1.21</ecNumber>
    </recommendedName>
</protein>
<name>A0A223LI68_9CAUD</name>
<sequence>MSAKLYFYYGAMNGAKTTQLIQNAYNYQERKMLPVVLKPSMDTREGEKPRVISRIGLEYPAMIVESYNTDAMIAACKDILATGVNVVMVDESQFFSVEQIRVLEDLVDEHNIPVVCYGLRNSFNNAGFESIDWLLRNADKMVEVKNICFCGAKATHNLMVVEGKPVKEADSPVCVGGNTLYHAVCRRHFKRGQFE</sequence>